<gene>
    <name evidence="2" type="ORF">SNEC2469_LOCUS1607</name>
</gene>
<proteinExistence type="predicted"/>
<feature type="compositionally biased region" description="Low complexity" evidence="1">
    <location>
        <begin position="143"/>
        <end position="152"/>
    </location>
</feature>
<reference evidence="2" key="1">
    <citation type="submission" date="2021-02" db="EMBL/GenBank/DDBJ databases">
        <authorList>
            <person name="Dougan E. K."/>
            <person name="Rhodes N."/>
            <person name="Thang M."/>
            <person name="Chan C."/>
        </authorList>
    </citation>
    <scope>NUCLEOTIDE SEQUENCE</scope>
</reference>
<protein>
    <submittedName>
        <fullName evidence="2">Uncharacterized protein</fullName>
    </submittedName>
</protein>
<accession>A0A812JAZ3</accession>
<name>A0A812JAZ3_9DINO</name>
<evidence type="ECO:0000256" key="1">
    <source>
        <dbReference type="SAM" id="MobiDB-lite"/>
    </source>
</evidence>
<dbReference type="AlphaFoldDB" id="A0A812JAZ3"/>
<dbReference type="EMBL" id="CAJNJA010005955">
    <property type="protein sequence ID" value="CAE7202341.1"/>
    <property type="molecule type" value="Genomic_DNA"/>
</dbReference>
<feature type="region of interest" description="Disordered" evidence="1">
    <location>
        <begin position="1"/>
        <end position="22"/>
    </location>
</feature>
<evidence type="ECO:0000313" key="2">
    <source>
        <dbReference type="EMBL" id="CAE7202341.1"/>
    </source>
</evidence>
<feature type="non-terminal residue" evidence="2">
    <location>
        <position position="245"/>
    </location>
</feature>
<dbReference type="OrthoDB" id="426605at2759"/>
<comment type="caution">
    <text evidence="2">The sequence shown here is derived from an EMBL/GenBank/DDBJ whole genome shotgun (WGS) entry which is preliminary data.</text>
</comment>
<sequence>DDFDEAVRNSAGRSLGSSVEVGQPEVPSSYALYPRLSMDTKTGVSSQFWCPLIQSVPAHRRAAPPRMHFLTDPAEPEGAPAGQGHEDLVTVLEDRARARHMRSGSLMSQFMRSFAQNMKYAVLQDSKGDMPEEERQRQMRAIEAAKAQQEQQGGSGWSASPREPTHDLALLQHRPRRQPAALQASWQRFISCLYEFQHLRLQFGLSVILRWLFGDMWRAGQFCLAGERSQCDRAAGSVELLADSM</sequence>
<keyword evidence="3" id="KW-1185">Reference proteome</keyword>
<evidence type="ECO:0000313" key="3">
    <source>
        <dbReference type="Proteomes" id="UP000601435"/>
    </source>
</evidence>
<dbReference type="Proteomes" id="UP000601435">
    <property type="component" value="Unassembled WGS sequence"/>
</dbReference>
<organism evidence="2 3">
    <name type="scientific">Symbiodinium necroappetens</name>
    <dbReference type="NCBI Taxonomy" id="1628268"/>
    <lineage>
        <taxon>Eukaryota</taxon>
        <taxon>Sar</taxon>
        <taxon>Alveolata</taxon>
        <taxon>Dinophyceae</taxon>
        <taxon>Suessiales</taxon>
        <taxon>Symbiodiniaceae</taxon>
        <taxon>Symbiodinium</taxon>
    </lineage>
</organism>
<feature type="region of interest" description="Disordered" evidence="1">
    <location>
        <begin position="143"/>
        <end position="163"/>
    </location>
</feature>